<feature type="region of interest" description="Disordered" evidence="1">
    <location>
        <begin position="63"/>
        <end position="89"/>
    </location>
</feature>
<dbReference type="EMBL" id="CP020925">
    <property type="protein sequence ID" value="ATP21673.1"/>
    <property type="molecule type" value="Genomic_DNA"/>
</dbReference>
<dbReference type="Proteomes" id="UP000037029">
    <property type="component" value="Chromosome"/>
</dbReference>
<gene>
    <name evidence="3" type="ORF">BV87_22190</name>
</gene>
<keyword evidence="2" id="KW-0472">Membrane</keyword>
<evidence type="ECO:0000256" key="2">
    <source>
        <dbReference type="SAM" id="Phobius"/>
    </source>
</evidence>
<keyword evidence="2" id="KW-0812">Transmembrane</keyword>
<feature type="transmembrane region" description="Helical" evidence="2">
    <location>
        <begin position="7"/>
        <end position="31"/>
    </location>
</feature>
<reference evidence="3 4" key="1">
    <citation type="submission" date="2017-04" db="EMBL/GenBank/DDBJ databases">
        <title>Characterization, genome and methylation analysis of a phthalic acid esters degrading strain Sphingobium yanoikuyae SHJ.</title>
        <authorList>
            <person name="Feng L."/>
        </authorList>
    </citation>
    <scope>NUCLEOTIDE SEQUENCE [LARGE SCALE GENOMIC DNA]</scope>
    <source>
        <strain evidence="3 4">SHJ</strain>
    </source>
</reference>
<name>A0A0J9CYZ7_SPHYA</name>
<evidence type="ECO:0000256" key="1">
    <source>
        <dbReference type="SAM" id="MobiDB-lite"/>
    </source>
</evidence>
<dbReference type="AlphaFoldDB" id="A0A0J9CYZ7"/>
<proteinExistence type="predicted"/>
<protein>
    <submittedName>
        <fullName evidence="3">Uncharacterized protein</fullName>
    </submittedName>
</protein>
<keyword evidence="2" id="KW-1133">Transmembrane helix</keyword>
<evidence type="ECO:0000313" key="3">
    <source>
        <dbReference type="EMBL" id="ATP21673.1"/>
    </source>
</evidence>
<evidence type="ECO:0000313" key="4">
    <source>
        <dbReference type="Proteomes" id="UP000037029"/>
    </source>
</evidence>
<accession>A0A0J9CYZ7</accession>
<sequence>MNPTVPHLRIVVAACVAAVLGYLGFSIWVVLWSNDVALKGDVIGTWKSFAVLAFGFWLGSSSGGKASVAGPQPVTIDQPPEQPVPVEAR</sequence>
<organism evidence="3 4">
    <name type="scientific">Sphingobium yanoikuyae</name>
    <name type="common">Sphingomonas yanoikuyae</name>
    <dbReference type="NCBI Taxonomy" id="13690"/>
    <lineage>
        <taxon>Bacteria</taxon>
        <taxon>Pseudomonadati</taxon>
        <taxon>Pseudomonadota</taxon>
        <taxon>Alphaproteobacteria</taxon>
        <taxon>Sphingomonadales</taxon>
        <taxon>Sphingomonadaceae</taxon>
        <taxon>Sphingobium</taxon>
    </lineage>
</organism>
<dbReference type="RefSeq" id="WP_048938725.1">
    <property type="nucleotide sequence ID" value="NZ_CP020925.1"/>
</dbReference>